<keyword evidence="7" id="KW-0238">DNA-binding</keyword>
<comment type="catalytic activity">
    <reaction evidence="8">
        <text>a 2'-deoxyadenosine in DNA + S-adenosyl-L-methionine = an N(6)-methyl-2'-deoxyadenosine in DNA + S-adenosyl-L-homocysteine + H(+)</text>
        <dbReference type="Rhea" id="RHEA:15197"/>
        <dbReference type="Rhea" id="RHEA-COMP:12418"/>
        <dbReference type="Rhea" id="RHEA-COMP:12419"/>
        <dbReference type="ChEBI" id="CHEBI:15378"/>
        <dbReference type="ChEBI" id="CHEBI:57856"/>
        <dbReference type="ChEBI" id="CHEBI:59789"/>
        <dbReference type="ChEBI" id="CHEBI:90615"/>
        <dbReference type="ChEBI" id="CHEBI:90616"/>
        <dbReference type="EC" id="2.1.1.72"/>
    </reaction>
</comment>
<keyword evidence="6" id="KW-0680">Restriction system</keyword>
<evidence type="ECO:0000256" key="8">
    <source>
        <dbReference type="ARBA" id="ARBA00047942"/>
    </source>
</evidence>
<dbReference type="EC" id="2.1.1.72" evidence="2"/>
<name>A0A1S8D3A7_9PROT</name>
<dbReference type="InterPro" id="IPR029063">
    <property type="entry name" value="SAM-dependent_MTases_sf"/>
</dbReference>
<evidence type="ECO:0000259" key="9">
    <source>
        <dbReference type="Pfam" id="PF02384"/>
    </source>
</evidence>
<dbReference type="REBASE" id="197541">
    <property type="entry name" value="RmuAU37ORF16345P"/>
</dbReference>
<evidence type="ECO:0000256" key="5">
    <source>
        <dbReference type="ARBA" id="ARBA00022691"/>
    </source>
</evidence>
<organism evidence="10 11">
    <name type="scientific">Roseomonas mucosa</name>
    <dbReference type="NCBI Taxonomy" id="207340"/>
    <lineage>
        <taxon>Bacteria</taxon>
        <taxon>Pseudomonadati</taxon>
        <taxon>Pseudomonadota</taxon>
        <taxon>Alphaproteobacteria</taxon>
        <taxon>Acetobacterales</taxon>
        <taxon>Roseomonadaceae</taxon>
        <taxon>Roseomonas</taxon>
    </lineage>
</organism>
<dbReference type="SUPFAM" id="SSF53335">
    <property type="entry name" value="S-adenosyl-L-methionine-dependent methyltransferases"/>
    <property type="match status" value="1"/>
</dbReference>
<dbReference type="Gene3D" id="3.40.50.150">
    <property type="entry name" value="Vaccinia Virus protein VP39"/>
    <property type="match status" value="1"/>
</dbReference>
<dbReference type="InterPro" id="IPR051537">
    <property type="entry name" value="DNA_Adenine_Mtase"/>
</dbReference>
<dbReference type="RefSeq" id="WP_076970349.1">
    <property type="nucleotide sequence ID" value="NZ_CP025189.1"/>
</dbReference>
<reference evidence="10" key="1">
    <citation type="submission" date="2016-12" db="EMBL/GenBank/DDBJ databases">
        <title>Draft genome sequence of Roseomonas mucosa strain AU37, isolated from a peripheral intravenous catheter.</title>
        <authorList>
            <person name="Choudhury M.A."/>
            <person name="Sidjabat H.E."/>
            <person name="Wailan A.M."/>
            <person name="Zhang L."/>
            <person name="Marsh N.M."/>
            <person name="Rickard C.M."/>
            <person name="Davies M."/>
            <person name="Mcmillan D.J."/>
        </authorList>
    </citation>
    <scope>NUCLEOTIDE SEQUENCE [LARGE SCALE GENOMIC DNA]</scope>
    <source>
        <strain evidence="10">AU37</strain>
    </source>
</reference>
<dbReference type="AlphaFoldDB" id="A0A1S8D3A7"/>
<feature type="domain" description="DNA methylase adenine-specific" evidence="9">
    <location>
        <begin position="278"/>
        <end position="544"/>
    </location>
</feature>
<sequence length="815" mass="89762">MGRAIRVAEVRAEHLLTELLTVQGWGALRPPKGDLLRQQEYKDYPHLLEIFKGRSKSSGGGDGLPEALLVDENLQPLAVIEVKALRAELPKAVDEVTNKYGAWCLEAGYEPLAIALAGTSGDAFDLRVFKAVRNKWAAVTYEGNPINWIPNRADLGHLRATGGLTELRPSVPPPEVLAAKADEINRLLREANITDAHRPAVVGAIMLALWKSKGKIRRDPEYILSDINSAAQEAFWVAKKPKIAASLNVPTANMALANSAVRIASILEKLNVTVLNAETDYLGQLYETFFTYVGGNTIGQIFTPRHLAAFMAEITNVEREDNVLDPACGTGGFLIAAMNRVQRRSKLSRAQIVEIIKEHLLGFEDEPTTAALCVANMILRGDGSTKVNQGSCFTSKQFQAGWASIVLMNPPFPHKATDTPPEDFIARGLEGLRHKGILASIVPQSLLVKRDKQDWRDEILQKNTLLGVVVLPDELFMPFASAFTAVLIIEKGTPHPQGRKVFFARVQNDGFRIKKNVRVPRSGDQLPIVLDAFKEGKSISRLCGWSALDQSEPLWHPAAPNYIPTSPLNIEEVREDIRYLTGSRSAFVVRHARELQNMLDKIASGELSTKSVRTIRKKAIEVETAPGTIGASFDIYGGQRELHNKENLLPGDSLVISSSGADNGAYGFFDFNQLLEPPFVTVPGTGSIGEAHVQEWPCGVSDHCYILVPKPGVEPEMLYLASAAIRREIWRFSYGAQITPRRIAWFPLTKSEDAIMLVRDHLASAARIEEVALEEAADDRDREIARKRLDSLQAGKVKVVYGDELEARLAALEAE</sequence>
<proteinExistence type="inferred from homology"/>
<keyword evidence="4" id="KW-0808">Transferase</keyword>
<comment type="caution">
    <text evidence="10">The sequence shown here is derived from an EMBL/GenBank/DDBJ whole genome shotgun (WGS) entry which is preliminary data.</text>
</comment>
<accession>A0A1S8D3A7</accession>
<evidence type="ECO:0000256" key="4">
    <source>
        <dbReference type="ARBA" id="ARBA00022679"/>
    </source>
</evidence>
<dbReference type="Pfam" id="PF02384">
    <property type="entry name" value="N6_Mtase"/>
    <property type="match status" value="1"/>
</dbReference>
<dbReference type="STRING" id="207340.APZ41_016345"/>
<dbReference type="OrthoDB" id="9806213at2"/>
<dbReference type="InterPro" id="IPR044946">
    <property type="entry name" value="Restrct_endonuc_typeI_TRD_sf"/>
</dbReference>
<dbReference type="GO" id="GO:0009007">
    <property type="term" value="F:site-specific DNA-methyltransferase (adenine-specific) activity"/>
    <property type="evidence" value="ECO:0007669"/>
    <property type="project" value="UniProtKB-EC"/>
</dbReference>
<dbReference type="Gene3D" id="3.90.220.20">
    <property type="entry name" value="DNA methylase specificity domains"/>
    <property type="match status" value="1"/>
</dbReference>
<evidence type="ECO:0000256" key="7">
    <source>
        <dbReference type="ARBA" id="ARBA00023125"/>
    </source>
</evidence>
<keyword evidence="11" id="KW-1185">Reference proteome</keyword>
<comment type="similarity">
    <text evidence="1">Belongs to the N(4)/N(6)-methyltransferase family.</text>
</comment>
<dbReference type="GO" id="GO:0003677">
    <property type="term" value="F:DNA binding"/>
    <property type="evidence" value="ECO:0007669"/>
    <property type="project" value="UniProtKB-KW"/>
</dbReference>
<dbReference type="GO" id="GO:0008170">
    <property type="term" value="F:N-methyltransferase activity"/>
    <property type="evidence" value="ECO:0007669"/>
    <property type="project" value="InterPro"/>
</dbReference>
<evidence type="ECO:0000256" key="1">
    <source>
        <dbReference type="ARBA" id="ARBA00006594"/>
    </source>
</evidence>
<gene>
    <name evidence="10" type="ORF">APZ41_016345</name>
</gene>
<evidence type="ECO:0000313" key="11">
    <source>
        <dbReference type="Proteomes" id="UP000054844"/>
    </source>
</evidence>
<dbReference type="GO" id="GO:0032259">
    <property type="term" value="P:methylation"/>
    <property type="evidence" value="ECO:0007669"/>
    <property type="project" value="UniProtKB-KW"/>
</dbReference>
<keyword evidence="5" id="KW-0949">S-adenosyl-L-methionine</keyword>
<dbReference type="Proteomes" id="UP000054844">
    <property type="component" value="Unassembled WGS sequence"/>
</dbReference>
<dbReference type="CDD" id="cd02440">
    <property type="entry name" value="AdoMet_MTases"/>
    <property type="match status" value="1"/>
</dbReference>
<keyword evidence="3" id="KW-0489">Methyltransferase</keyword>
<evidence type="ECO:0000256" key="2">
    <source>
        <dbReference type="ARBA" id="ARBA00011900"/>
    </source>
</evidence>
<dbReference type="PANTHER" id="PTHR42933:SF1">
    <property type="entry name" value="SITE-SPECIFIC DNA-METHYLTRANSFERASE (ADENINE-SPECIFIC)"/>
    <property type="match status" value="1"/>
</dbReference>
<evidence type="ECO:0000313" key="10">
    <source>
        <dbReference type="EMBL" id="ONH82090.1"/>
    </source>
</evidence>
<dbReference type="InterPro" id="IPR003356">
    <property type="entry name" value="DNA_methylase_A-5"/>
</dbReference>
<evidence type="ECO:0000256" key="6">
    <source>
        <dbReference type="ARBA" id="ARBA00022747"/>
    </source>
</evidence>
<dbReference type="PRINTS" id="PR00507">
    <property type="entry name" value="N12N6MTFRASE"/>
</dbReference>
<dbReference type="GO" id="GO:0009307">
    <property type="term" value="P:DNA restriction-modification system"/>
    <property type="evidence" value="ECO:0007669"/>
    <property type="project" value="UniProtKB-KW"/>
</dbReference>
<dbReference type="PANTHER" id="PTHR42933">
    <property type="entry name" value="SLR6095 PROTEIN"/>
    <property type="match status" value="1"/>
</dbReference>
<dbReference type="EMBL" id="LLWF02000072">
    <property type="protein sequence ID" value="ONH82090.1"/>
    <property type="molecule type" value="Genomic_DNA"/>
</dbReference>
<protein>
    <recommendedName>
        <fullName evidence="2">site-specific DNA-methyltransferase (adenine-specific)</fullName>
        <ecNumber evidence="2">2.1.1.72</ecNumber>
    </recommendedName>
</protein>
<dbReference type="SUPFAM" id="SSF116734">
    <property type="entry name" value="DNA methylase specificity domain"/>
    <property type="match status" value="1"/>
</dbReference>
<evidence type="ECO:0000256" key="3">
    <source>
        <dbReference type="ARBA" id="ARBA00022603"/>
    </source>
</evidence>